<comment type="caution">
    <text evidence="3">The sequence shown here is derived from an EMBL/GenBank/DDBJ whole genome shotgun (WGS) entry which is preliminary data.</text>
</comment>
<reference evidence="3" key="2">
    <citation type="submission" date="2022-01" db="EMBL/GenBank/DDBJ databases">
        <authorList>
            <person name="Yamashiro T."/>
            <person name="Shiraishi A."/>
            <person name="Satake H."/>
            <person name="Nakayama K."/>
        </authorList>
    </citation>
    <scope>NUCLEOTIDE SEQUENCE</scope>
</reference>
<name>A0ABQ5B6W9_9ASTR</name>
<dbReference type="Proteomes" id="UP001151760">
    <property type="component" value="Unassembled WGS sequence"/>
</dbReference>
<feature type="domain" description="Retrotransposon gag" evidence="2">
    <location>
        <begin position="504"/>
        <end position="594"/>
    </location>
</feature>
<gene>
    <name evidence="3" type="ORF">Tco_0856595</name>
</gene>
<dbReference type="GO" id="GO:0003964">
    <property type="term" value="F:RNA-directed DNA polymerase activity"/>
    <property type="evidence" value="ECO:0007669"/>
    <property type="project" value="UniProtKB-KW"/>
</dbReference>
<keyword evidence="3" id="KW-0808">Transferase</keyword>
<evidence type="ECO:0000259" key="2">
    <source>
        <dbReference type="Pfam" id="PF03732"/>
    </source>
</evidence>
<feature type="region of interest" description="Disordered" evidence="1">
    <location>
        <begin position="315"/>
        <end position="343"/>
    </location>
</feature>
<evidence type="ECO:0000256" key="1">
    <source>
        <dbReference type="SAM" id="MobiDB-lite"/>
    </source>
</evidence>
<feature type="region of interest" description="Disordered" evidence="1">
    <location>
        <begin position="363"/>
        <end position="440"/>
    </location>
</feature>
<evidence type="ECO:0000313" key="3">
    <source>
        <dbReference type="EMBL" id="GJT09553.1"/>
    </source>
</evidence>
<dbReference type="Pfam" id="PF03732">
    <property type="entry name" value="Retrotrans_gag"/>
    <property type="match status" value="1"/>
</dbReference>
<feature type="compositionally biased region" description="Basic and acidic residues" evidence="1">
    <location>
        <begin position="334"/>
        <end position="343"/>
    </location>
</feature>
<dbReference type="Gene3D" id="1.25.40.10">
    <property type="entry name" value="Tetratricopeptide repeat domain"/>
    <property type="match status" value="1"/>
</dbReference>
<feature type="region of interest" description="Disordered" evidence="1">
    <location>
        <begin position="247"/>
        <end position="279"/>
    </location>
</feature>
<dbReference type="EMBL" id="BQNB010012915">
    <property type="protein sequence ID" value="GJT09553.1"/>
    <property type="molecule type" value="Genomic_DNA"/>
</dbReference>
<dbReference type="PANTHER" id="PTHR33223">
    <property type="entry name" value="CCHC-TYPE DOMAIN-CONTAINING PROTEIN"/>
    <property type="match status" value="1"/>
</dbReference>
<accession>A0ABQ5B6W9</accession>
<dbReference type="InterPro" id="IPR005162">
    <property type="entry name" value="Retrotrans_gag_dom"/>
</dbReference>
<sequence>MSYSGVPFQHRMFILQVFSKEMLRRQLLCIKLAAIPGTENDLVVCIISIRDWFIPRNQKISDVESIMLENSIARCDPNRVTENVYLLAVGCYRLGDFPRSMMLVEQLVQMEKIRCLYHEKDGERHTTAHAIFMMVANKPVMAAAQLARHVRVLAGKVTRFAAIADVHQEWNLQMLQLLTAIGLWATPTHIWSRCNHISDTCDDPDACICGKGDMRTTPIPAMVAMVRAVDAAIKVKNESDAFHIAAKQGDPCPSPTAPTSAVRNTVGKEREISQGNLNGPASDAALREYCDKHYNQLLPILAEKMHQENVHQENLKAVKAQSPETRHGLSVSPRKRDPERKTVFKRLEKGVFRRLGDKEKSMSVYSNNSRYQSYHSSRRDTESYYQSSRSRGTEPASKKHHNKRASSPRTGALSEREDSVGGHWKSRSKKQRSSIEDEDLSQPWVCEETDPFALRNRYFDLPKRTRMPSHVKRYDGNEDPEDHLKIFQAATKVERWAMLTWCRMFNSTLTGSARVWFDDLPPKSVDNSDDLKEAFLANLFQQKKCIKDPIEIYHIKQREGESTEDFVRRFKIESMDVKGAPEVMRISGFMHGIKNPELIKRLHDKIPRSVDKMMRVTTSFLMGEVVASNQEPKNSLPPWKLQEAGDKQNFKKGVANRRIAENRKLSHVIKELKQNSGNDQPKINKKGETSNKDKAFAILMTPSRNKESNGSGHHPLIGFSGEIIWPLGQISLLVKIGDEEHSTSTWMNFVIVRSSSPYNGIIGRPRVRKIQAVPSTAHGMLKFPVAGGILDSG</sequence>
<reference evidence="3" key="1">
    <citation type="journal article" date="2022" name="Int. J. Mol. Sci.">
        <title>Draft Genome of Tanacetum Coccineum: Genomic Comparison of Closely Related Tanacetum-Family Plants.</title>
        <authorList>
            <person name="Yamashiro T."/>
            <person name="Shiraishi A."/>
            <person name="Nakayama K."/>
            <person name="Satake H."/>
        </authorList>
    </citation>
    <scope>NUCLEOTIDE SEQUENCE</scope>
</reference>
<keyword evidence="3" id="KW-0695">RNA-directed DNA polymerase</keyword>
<feature type="compositionally biased region" description="Polar residues" evidence="1">
    <location>
        <begin position="363"/>
        <end position="375"/>
    </location>
</feature>
<dbReference type="InterPro" id="IPR011990">
    <property type="entry name" value="TPR-like_helical_dom_sf"/>
</dbReference>
<evidence type="ECO:0000313" key="4">
    <source>
        <dbReference type="Proteomes" id="UP001151760"/>
    </source>
</evidence>
<feature type="region of interest" description="Disordered" evidence="1">
    <location>
        <begin position="672"/>
        <end position="691"/>
    </location>
</feature>
<protein>
    <submittedName>
        <fullName evidence="3">Reverse transcriptase domain-containing protein</fullName>
    </submittedName>
</protein>
<proteinExistence type="predicted"/>
<dbReference type="PANTHER" id="PTHR33223:SF11">
    <property type="entry name" value="ELEMENT PROTEIN, PUTATIVE-RELATED"/>
    <property type="match status" value="1"/>
</dbReference>
<keyword evidence="4" id="KW-1185">Reference proteome</keyword>
<keyword evidence="3" id="KW-0548">Nucleotidyltransferase</keyword>
<organism evidence="3 4">
    <name type="scientific">Tanacetum coccineum</name>
    <dbReference type="NCBI Taxonomy" id="301880"/>
    <lineage>
        <taxon>Eukaryota</taxon>
        <taxon>Viridiplantae</taxon>
        <taxon>Streptophyta</taxon>
        <taxon>Embryophyta</taxon>
        <taxon>Tracheophyta</taxon>
        <taxon>Spermatophyta</taxon>
        <taxon>Magnoliopsida</taxon>
        <taxon>eudicotyledons</taxon>
        <taxon>Gunneridae</taxon>
        <taxon>Pentapetalae</taxon>
        <taxon>asterids</taxon>
        <taxon>campanulids</taxon>
        <taxon>Asterales</taxon>
        <taxon>Asteraceae</taxon>
        <taxon>Asteroideae</taxon>
        <taxon>Anthemideae</taxon>
        <taxon>Anthemidinae</taxon>
        <taxon>Tanacetum</taxon>
    </lineage>
</organism>